<organism evidence="1 2">
    <name type="scientific">Archangium violaceum Cb vi76</name>
    <dbReference type="NCBI Taxonomy" id="1406225"/>
    <lineage>
        <taxon>Bacteria</taxon>
        <taxon>Pseudomonadati</taxon>
        <taxon>Myxococcota</taxon>
        <taxon>Myxococcia</taxon>
        <taxon>Myxococcales</taxon>
        <taxon>Cystobacterineae</taxon>
        <taxon>Archangiaceae</taxon>
        <taxon>Archangium</taxon>
    </lineage>
</organism>
<comment type="caution">
    <text evidence="1">The sequence shown here is derived from an EMBL/GenBank/DDBJ whole genome shotgun (WGS) entry which is preliminary data.</text>
</comment>
<evidence type="ECO:0000313" key="1">
    <source>
        <dbReference type="EMBL" id="KFA87252.1"/>
    </source>
</evidence>
<evidence type="ECO:0000313" key="2">
    <source>
        <dbReference type="Proteomes" id="UP000028547"/>
    </source>
</evidence>
<protein>
    <recommendedName>
        <fullName evidence="3">Zinc-finger domain-containing protein</fullName>
    </recommendedName>
</protein>
<sequence length="253" mass="26716">MSWFDPHVDGLLARWAEGTLSPRQSARLLRHAHACERCGASYERLVRASRLLEHADPHVPTGTELAALADTGLAAALAAAEPEASRIRWPSLSLAGGMLAAVSLAVLVVLVQPREELDSLQARGGSGRPARAALRVFCAAKQRPLRELEPSQACPPGAQLAFAVGADAPLSHVAVGLYTRRLQSIEGPFSVTGRPGAEQPLETTLPLQVPAGEVEVLAAFADSPREALAALRGETHQGAVVLRLPLRVGEETP</sequence>
<name>A0A084SFL7_9BACT</name>
<reference evidence="1 2" key="1">
    <citation type="submission" date="2014-07" db="EMBL/GenBank/DDBJ databases">
        <title>Draft Genome Sequence of Gephyronic Acid Producer, Cystobacter violaceus Strain Cb vi76.</title>
        <authorList>
            <person name="Stevens D.C."/>
            <person name="Young J."/>
            <person name="Carmichael R."/>
            <person name="Tan J."/>
            <person name="Taylor R.E."/>
        </authorList>
    </citation>
    <scope>NUCLEOTIDE SEQUENCE [LARGE SCALE GENOMIC DNA]</scope>
    <source>
        <strain evidence="1 2">Cb vi76</strain>
    </source>
</reference>
<dbReference type="RefSeq" id="WP_043413037.1">
    <property type="nucleotide sequence ID" value="NZ_JPMI01000390.1"/>
</dbReference>
<dbReference type="EMBL" id="JPMI01000390">
    <property type="protein sequence ID" value="KFA87252.1"/>
    <property type="molecule type" value="Genomic_DNA"/>
</dbReference>
<proteinExistence type="predicted"/>
<dbReference type="AlphaFoldDB" id="A0A084SFL7"/>
<evidence type="ECO:0008006" key="3">
    <source>
        <dbReference type="Google" id="ProtNLM"/>
    </source>
</evidence>
<gene>
    <name evidence="1" type="ORF">Q664_49200</name>
</gene>
<accession>A0A084SFL7</accession>
<dbReference type="Proteomes" id="UP000028547">
    <property type="component" value="Unassembled WGS sequence"/>
</dbReference>